<accession>A0AAV3PLP9</accession>
<keyword evidence="2" id="KW-1185">Reference proteome</keyword>
<name>A0AAV3PLP9_LITER</name>
<evidence type="ECO:0000313" key="1">
    <source>
        <dbReference type="EMBL" id="GAA0152038.1"/>
    </source>
</evidence>
<organism evidence="1 2">
    <name type="scientific">Lithospermum erythrorhizon</name>
    <name type="common">Purple gromwell</name>
    <name type="synonym">Lithospermum officinale var. erythrorhizon</name>
    <dbReference type="NCBI Taxonomy" id="34254"/>
    <lineage>
        <taxon>Eukaryota</taxon>
        <taxon>Viridiplantae</taxon>
        <taxon>Streptophyta</taxon>
        <taxon>Embryophyta</taxon>
        <taxon>Tracheophyta</taxon>
        <taxon>Spermatophyta</taxon>
        <taxon>Magnoliopsida</taxon>
        <taxon>eudicotyledons</taxon>
        <taxon>Gunneridae</taxon>
        <taxon>Pentapetalae</taxon>
        <taxon>asterids</taxon>
        <taxon>lamiids</taxon>
        <taxon>Boraginales</taxon>
        <taxon>Boraginaceae</taxon>
        <taxon>Boraginoideae</taxon>
        <taxon>Lithospermeae</taxon>
        <taxon>Lithospermum</taxon>
    </lineage>
</organism>
<gene>
    <name evidence="1" type="ORF">LIER_10620</name>
</gene>
<evidence type="ECO:0000313" key="2">
    <source>
        <dbReference type="Proteomes" id="UP001454036"/>
    </source>
</evidence>
<dbReference type="Proteomes" id="UP001454036">
    <property type="component" value="Unassembled WGS sequence"/>
</dbReference>
<proteinExistence type="predicted"/>
<sequence>MNSIKETMEQSRNRHPVDLKKSLIFGDIHGNVSSKALDLVKQELSRGKYEVIVDETNCGYYYRRTHGVPCCHEFSFNELSGGCIQLSAFHDFWNNLDIEIDNSSVDPCIRNNDFEHVWDELQKTPSSIQK</sequence>
<dbReference type="AlphaFoldDB" id="A0AAV3PLP9"/>
<comment type="caution">
    <text evidence="1">The sequence shown here is derived from an EMBL/GenBank/DDBJ whole genome shotgun (WGS) entry which is preliminary data.</text>
</comment>
<reference evidence="1 2" key="1">
    <citation type="submission" date="2024-01" db="EMBL/GenBank/DDBJ databases">
        <title>The complete chloroplast genome sequence of Lithospermum erythrorhizon: insights into the phylogenetic relationship among Boraginaceae species and the maternal lineages of purple gromwells.</title>
        <authorList>
            <person name="Okada T."/>
            <person name="Watanabe K."/>
        </authorList>
    </citation>
    <scope>NUCLEOTIDE SEQUENCE [LARGE SCALE GENOMIC DNA]</scope>
</reference>
<dbReference type="EMBL" id="BAABME010001900">
    <property type="protein sequence ID" value="GAA0152038.1"/>
    <property type="molecule type" value="Genomic_DNA"/>
</dbReference>
<protein>
    <submittedName>
        <fullName evidence="1">Uncharacterized protein</fullName>
    </submittedName>
</protein>